<evidence type="ECO:0000313" key="2">
    <source>
        <dbReference type="EMBL" id="OAC98056.1"/>
    </source>
</evidence>
<protein>
    <submittedName>
        <fullName evidence="2">Uncharacterized protein</fullName>
    </submittedName>
</protein>
<organism evidence="2 3">
    <name type="scientific">Mucor lusitanicus CBS 277.49</name>
    <dbReference type="NCBI Taxonomy" id="747725"/>
    <lineage>
        <taxon>Eukaryota</taxon>
        <taxon>Fungi</taxon>
        <taxon>Fungi incertae sedis</taxon>
        <taxon>Mucoromycota</taxon>
        <taxon>Mucoromycotina</taxon>
        <taxon>Mucoromycetes</taxon>
        <taxon>Mucorales</taxon>
        <taxon>Mucorineae</taxon>
        <taxon>Mucoraceae</taxon>
        <taxon>Mucor</taxon>
    </lineage>
</organism>
<dbReference type="VEuPathDB" id="FungiDB:MUCCIDRAFT_115572"/>
<comment type="caution">
    <text evidence="2">The sequence shown here is derived from an EMBL/GenBank/DDBJ whole genome shotgun (WGS) entry which is preliminary data.</text>
</comment>
<dbReference type="AlphaFoldDB" id="A0A162YB39"/>
<reference evidence="2 3" key="1">
    <citation type="submission" date="2015-06" db="EMBL/GenBank/DDBJ databases">
        <title>Expansion of signal transduction pathways in fungi by whole-genome duplication.</title>
        <authorList>
            <consortium name="DOE Joint Genome Institute"/>
            <person name="Corrochano L.M."/>
            <person name="Kuo A."/>
            <person name="Marcet-Houben M."/>
            <person name="Polaino S."/>
            <person name="Salamov A."/>
            <person name="Villalobos J.M."/>
            <person name="Alvarez M.I."/>
            <person name="Avalos J."/>
            <person name="Benito E.P."/>
            <person name="Benoit I."/>
            <person name="Burger G."/>
            <person name="Camino L.P."/>
            <person name="Canovas D."/>
            <person name="Cerda-Olmedo E."/>
            <person name="Cheng J.-F."/>
            <person name="Dominguez A."/>
            <person name="Elias M."/>
            <person name="Eslava A.P."/>
            <person name="Glaser F."/>
            <person name="Grimwood J."/>
            <person name="Gutierrez G."/>
            <person name="Heitman J."/>
            <person name="Henrissat B."/>
            <person name="Iturriaga E.A."/>
            <person name="Lang B.F."/>
            <person name="Lavin J.L."/>
            <person name="Lee S."/>
            <person name="Li W."/>
            <person name="Lindquist E."/>
            <person name="Lopez-Garcia S."/>
            <person name="Luque E.M."/>
            <person name="Marcos A.T."/>
            <person name="Martin J."/>
            <person name="Mccluskey K."/>
            <person name="Medina H.R."/>
            <person name="Miralles-Duran A."/>
            <person name="Miyazaki A."/>
            <person name="Munoz-Torres E."/>
            <person name="Oguiza J.A."/>
            <person name="Ohm R."/>
            <person name="Olmedo M."/>
            <person name="Orejas M."/>
            <person name="Ortiz-Castellanos L."/>
            <person name="Pisabarro A.G."/>
            <person name="Rodriguez-Romero J."/>
            <person name="Ruiz-Herrera J."/>
            <person name="Ruiz-Vazquez R."/>
            <person name="Sanz C."/>
            <person name="Schackwitz W."/>
            <person name="Schmutz J."/>
            <person name="Shahriari M."/>
            <person name="Shelest E."/>
            <person name="Silva-Franco F."/>
            <person name="Soanes D."/>
            <person name="Syed K."/>
            <person name="Tagua V.G."/>
            <person name="Talbot N.J."/>
            <person name="Thon M."/>
            <person name="De Vries R.P."/>
            <person name="Wiebenga A."/>
            <person name="Yadav J.S."/>
            <person name="Braun E.L."/>
            <person name="Baker S."/>
            <person name="Garre V."/>
            <person name="Horwitz B."/>
            <person name="Torres-Martinez S."/>
            <person name="Idnurm A."/>
            <person name="Herrera-Estrella A."/>
            <person name="Gabaldon T."/>
            <person name="Grigoriev I.V."/>
        </authorList>
    </citation>
    <scope>NUCLEOTIDE SEQUENCE [LARGE SCALE GENOMIC DNA]</scope>
    <source>
        <strain evidence="2 3">CBS 277.49</strain>
    </source>
</reference>
<gene>
    <name evidence="2" type="ORF">MUCCIDRAFT_115572</name>
</gene>
<name>A0A162YB39_MUCCL</name>
<proteinExistence type="predicted"/>
<dbReference type="Proteomes" id="UP000077051">
    <property type="component" value="Unassembled WGS sequence"/>
</dbReference>
<dbReference type="EMBL" id="AMYB01000011">
    <property type="protein sequence ID" value="OAC98056.1"/>
    <property type="molecule type" value="Genomic_DNA"/>
</dbReference>
<feature type="region of interest" description="Disordered" evidence="1">
    <location>
        <begin position="1"/>
        <end position="26"/>
    </location>
</feature>
<accession>A0A162YB39</accession>
<sequence length="82" mass="9273">MARPHQQDGRQRTTRHKQVANAVSMRGRITEMGENVGFQPVRKLKCVPANVDLDHILQYCRTSPENATDKAPETCEASVNHF</sequence>
<feature type="compositionally biased region" description="Basic and acidic residues" evidence="1">
    <location>
        <begin position="1"/>
        <end position="11"/>
    </location>
</feature>
<evidence type="ECO:0000256" key="1">
    <source>
        <dbReference type="SAM" id="MobiDB-lite"/>
    </source>
</evidence>
<evidence type="ECO:0000313" key="3">
    <source>
        <dbReference type="Proteomes" id="UP000077051"/>
    </source>
</evidence>
<keyword evidence="3" id="KW-1185">Reference proteome</keyword>